<dbReference type="Pfam" id="PF00009">
    <property type="entry name" value="GTP_EFTU"/>
    <property type="match status" value="1"/>
</dbReference>
<dbReference type="GO" id="GO:0005739">
    <property type="term" value="C:mitochondrion"/>
    <property type="evidence" value="ECO:0007669"/>
    <property type="project" value="TreeGrafter"/>
</dbReference>
<dbReference type="Pfam" id="PF00679">
    <property type="entry name" value="EFG_C"/>
    <property type="match status" value="1"/>
</dbReference>
<dbReference type="InterPro" id="IPR000640">
    <property type="entry name" value="EFG_V-like"/>
</dbReference>
<dbReference type="SUPFAM" id="SSF50447">
    <property type="entry name" value="Translation proteins"/>
    <property type="match status" value="1"/>
</dbReference>
<evidence type="ECO:0000313" key="10">
    <source>
        <dbReference type="WBParaSite" id="ACRNAN_Path_1564.g6084.t1"/>
    </source>
</evidence>
<name>A0A914C241_9BILA</name>
<evidence type="ECO:0000256" key="6">
    <source>
        <dbReference type="ARBA" id="ARBA00023134"/>
    </source>
</evidence>
<evidence type="ECO:0000256" key="3">
    <source>
        <dbReference type="ARBA" id="ARBA00022792"/>
    </source>
</evidence>
<feature type="domain" description="Tr-type G" evidence="8">
    <location>
        <begin position="1"/>
        <end position="118"/>
    </location>
</feature>
<dbReference type="PROSITE" id="PS51722">
    <property type="entry name" value="G_TR_2"/>
    <property type="match status" value="1"/>
</dbReference>
<dbReference type="Pfam" id="PF06421">
    <property type="entry name" value="LepA_C"/>
    <property type="match status" value="1"/>
</dbReference>
<evidence type="ECO:0000259" key="8">
    <source>
        <dbReference type="PROSITE" id="PS51722"/>
    </source>
</evidence>
<dbReference type="Gene3D" id="2.40.30.10">
    <property type="entry name" value="Translation factors"/>
    <property type="match status" value="1"/>
</dbReference>
<comment type="similarity">
    <text evidence="1">Belongs to the TRAFAC class translation factor GTPase superfamily. Classic translation factor GTPase family. LepA subfamily.</text>
</comment>
<evidence type="ECO:0000256" key="5">
    <source>
        <dbReference type="ARBA" id="ARBA00023128"/>
    </source>
</evidence>
<dbReference type="AlphaFoldDB" id="A0A914C241"/>
<dbReference type="InterPro" id="IPR000795">
    <property type="entry name" value="T_Tr_GTP-bd_dom"/>
</dbReference>
<organism evidence="9 10">
    <name type="scientific">Acrobeloides nanus</name>
    <dbReference type="NCBI Taxonomy" id="290746"/>
    <lineage>
        <taxon>Eukaryota</taxon>
        <taxon>Metazoa</taxon>
        <taxon>Ecdysozoa</taxon>
        <taxon>Nematoda</taxon>
        <taxon>Chromadorea</taxon>
        <taxon>Rhabditida</taxon>
        <taxon>Tylenchina</taxon>
        <taxon>Cephalobomorpha</taxon>
        <taxon>Cephaloboidea</taxon>
        <taxon>Cephalobidae</taxon>
        <taxon>Acrobeloides</taxon>
    </lineage>
</organism>
<dbReference type="InterPro" id="IPR006297">
    <property type="entry name" value="EF-4"/>
</dbReference>
<keyword evidence="3" id="KW-0999">Mitochondrion inner membrane</keyword>
<dbReference type="Gene3D" id="3.30.70.240">
    <property type="match status" value="1"/>
</dbReference>
<dbReference type="InterPro" id="IPR013842">
    <property type="entry name" value="LepA_CTD"/>
</dbReference>
<dbReference type="FunFam" id="2.40.30.10:FF:000015">
    <property type="entry name" value="Translation factor GUF1, mitochondrial"/>
    <property type="match status" value="1"/>
</dbReference>
<evidence type="ECO:0000256" key="7">
    <source>
        <dbReference type="ARBA" id="ARBA00023136"/>
    </source>
</evidence>
<keyword evidence="9" id="KW-1185">Reference proteome</keyword>
<dbReference type="FunFam" id="3.30.70.870:FF:000004">
    <property type="entry name" value="Translation factor GUF1, mitochondrial"/>
    <property type="match status" value="1"/>
</dbReference>
<dbReference type="InterPro" id="IPR005225">
    <property type="entry name" value="Small_GTP-bd"/>
</dbReference>
<keyword evidence="2" id="KW-0547">Nucleotide-binding</keyword>
<dbReference type="GO" id="GO:0005525">
    <property type="term" value="F:GTP binding"/>
    <property type="evidence" value="ECO:0007669"/>
    <property type="project" value="UniProtKB-KW"/>
</dbReference>
<dbReference type="InterPro" id="IPR009000">
    <property type="entry name" value="Transl_B-barrel_sf"/>
</dbReference>
<dbReference type="Proteomes" id="UP000887540">
    <property type="component" value="Unplaced"/>
</dbReference>
<accession>A0A914C241</accession>
<dbReference type="GO" id="GO:0045727">
    <property type="term" value="P:positive regulation of translation"/>
    <property type="evidence" value="ECO:0007669"/>
    <property type="project" value="TreeGrafter"/>
</dbReference>
<dbReference type="Gene3D" id="3.40.50.300">
    <property type="entry name" value="P-loop containing nucleotide triphosphate hydrolases"/>
    <property type="match status" value="1"/>
</dbReference>
<dbReference type="CDD" id="cd03699">
    <property type="entry name" value="EF4_II"/>
    <property type="match status" value="1"/>
</dbReference>
<protein>
    <submittedName>
        <fullName evidence="10">Tr-type G domain-containing protein</fullName>
    </submittedName>
</protein>
<evidence type="ECO:0000256" key="4">
    <source>
        <dbReference type="ARBA" id="ARBA00022801"/>
    </source>
</evidence>
<evidence type="ECO:0000256" key="2">
    <source>
        <dbReference type="ARBA" id="ARBA00022741"/>
    </source>
</evidence>
<dbReference type="Pfam" id="PF03144">
    <property type="entry name" value="GTP_EFTU_D2"/>
    <property type="match status" value="1"/>
</dbReference>
<dbReference type="NCBIfam" id="TIGR00231">
    <property type="entry name" value="small_GTP"/>
    <property type="match status" value="1"/>
</dbReference>
<dbReference type="GO" id="GO:0097177">
    <property type="term" value="F:mitochondrial ribosome binding"/>
    <property type="evidence" value="ECO:0007669"/>
    <property type="project" value="TreeGrafter"/>
</dbReference>
<evidence type="ECO:0000256" key="1">
    <source>
        <dbReference type="ARBA" id="ARBA00005454"/>
    </source>
</evidence>
<evidence type="ECO:0000313" key="9">
    <source>
        <dbReference type="Proteomes" id="UP000887540"/>
    </source>
</evidence>
<dbReference type="PANTHER" id="PTHR43512:SF7">
    <property type="entry name" value="TRANSLATION FACTOR GUF1, MITOCHONDRIAL"/>
    <property type="match status" value="1"/>
</dbReference>
<dbReference type="GO" id="GO:0003924">
    <property type="term" value="F:GTPase activity"/>
    <property type="evidence" value="ECO:0007669"/>
    <property type="project" value="InterPro"/>
</dbReference>
<sequence>MVYKGHLLNLIDTPGHVDFNFEVTRSLAACNGILLLVAANEGMKAQTKANFRLAFERDLTILPVINKIDMKNANIPMVVEELSTLGFIENEMMKISARSGENVPQVLDRIIKDIPSPIARRDAPFRALIFDSWFLHDSKRGGIPLIFVKEGSVKPGQKIRTFYSEKEYEVLEVGIMYPEMQPCETLYAGQVGYIFCNMKTAAEASIGETIFEPSQLGKVEVFPGFKPTQPTVYAGLYPVESSEYEELKKAVERLRLNDPSVSMSKDTSPVLGHGFKMGFLGMLHMEVFGQRLKDEYNAEVILTAPSVRFKARVVDNETIRKKRFGGESEVFISDPSKYPEFPKDIEKFFEPITKVTMDFPSDCTGDIISVCQAYRGEQLDNIMLNEMRTRMIWRLPDSEIMMDFFNKLMSVTSGEIKYDQEHAAKELVERLKEEIPRQQYEVEIKANIGTSKKSLASAKLAPLKKDFSSRLKGNFSAGRALKKIKEQKEGKERLKQIGNIQVPKEAFINILRRD</sequence>
<dbReference type="SUPFAM" id="SSF52540">
    <property type="entry name" value="P-loop containing nucleoside triphosphate hydrolases"/>
    <property type="match status" value="1"/>
</dbReference>
<keyword evidence="7" id="KW-0472">Membrane</keyword>
<dbReference type="SUPFAM" id="SSF54980">
    <property type="entry name" value="EF-G C-terminal domain-like"/>
    <property type="match status" value="2"/>
</dbReference>
<dbReference type="CDD" id="cd16260">
    <property type="entry name" value="EF4_III"/>
    <property type="match status" value="1"/>
</dbReference>
<keyword evidence="4" id="KW-0378">Hydrolase</keyword>
<dbReference type="WBParaSite" id="ACRNAN_Path_1564.g6084.t1">
    <property type="protein sequence ID" value="ACRNAN_Path_1564.g6084.t1"/>
    <property type="gene ID" value="ACRNAN_Path_1564.g6084"/>
</dbReference>
<keyword evidence="6" id="KW-0342">GTP-binding</keyword>
<reference evidence="10" key="1">
    <citation type="submission" date="2022-11" db="UniProtKB">
        <authorList>
            <consortium name="WormBaseParasite"/>
        </authorList>
    </citation>
    <scope>IDENTIFICATION</scope>
</reference>
<dbReference type="Gene3D" id="3.30.70.870">
    <property type="entry name" value="Elongation Factor G (Translational Gtpase), domain 3"/>
    <property type="match status" value="1"/>
</dbReference>
<dbReference type="InterPro" id="IPR004161">
    <property type="entry name" value="EFTu-like_2"/>
</dbReference>
<proteinExistence type="inferred from homology"/>
<keyword evidence="5" id="KW-0496">Mitochondrion</keyword>
<dbReference type="PANTHER" id="PTHR43512">
    <property type="entry name" value="TRANSLATION FACTOR GUF1-RELATED"/>
    <property type="match status" value="1"/>
</dbReference>
<dbReference type="InterPro" id="IPR027417">
    <property type="entry name" value="P-loop_NTPase"/>
</dbReference>
<dbReference type="InterPro" id="IPR035647">
    <property type="entry name" value="EFG_III/V"/>
</dbReference>